<geneLocation type="chloroplast" evidence="2"/>
<proteinExistence type="predicted"/>
<feature type="region of interest" description="Disordered" evidence="1">
    <location>
        <begin position="42"/>
        <end position="68"/>
    </location>
</feature>
<organism evidence="2">
    <name type="scientific">Hydropuntia rangiferina</name>
    <dbReference type="NCBI Taxonomy" id="338881"/>
    <lineage>
        <taxon>Eukaryota</taxon>
        <taxon>Rhodophyta</taxon>
        <taxon>Florideophyceae</taxon>
        <taxon>Rhodymeniophycidae</taxon>
        <taxon>Gracilariales</taxon>
        <taxon>Gracilariaceae</taxon>
        <taxon>Hydropuntia</taxon>
    </lineage>
</organism>
<evidence type="ECO:0000313" key="2">
    <source>
        <dbReference type="EMBL" id="AXI96761.1"/>
    </source>
</evidence>
<gene>
    <name evidence="2" type="primary">orf915</name>
</gene>
<protein>
    <submittedName>
        <fullName evidence="2">Uncharacterized protein</fullName>
    </submittedName>
</protein>
<feature type="compositionally biased region" description="Low complexity" evidence="1">
    <location>
        <begin position="46"/>
        <end position="68"/>
    </location>
</feature>
<keyword evidence="2" id="KW-0150">Chloroplast</keyword>
<name>A0A345U8H5_9FLOR</name>
<sequence>MELLSCVDKAAKIKTNQLNIDFDSEEEIDKLMGKVARTKSRLFEDNNLSPSNSNSLTEPNNNINLKQE</sequence>
<dbReference type="GeneID" id="37623540"/>
<keyword evidence="2" id="KW-0934">Plastid</keyword>
<dbReference type="AlphaFoldDB" id="A0A345U8H5"/>
<accession>A0A345U8H5</accession>
<evidence type="ECO:0000256" key="1">
    <source>
        <dbReference type="SAM" id="MobiDB-lite"/>
    </source>
</evidence>
<dbReference type="RefSeq" id="YP_009511088.1">
    <property type="nucleotide sequence ID" value="NC_039142.1"/>
</dbReference>
<reference evidence="2" key="1">
    <citation type="submission" date="2018-05" db="EMBL/GenBank/DDBJ databases">
        <title>Organellar genomes of Gracilariaceae.</title>
        <authorList>
            <person name="Iha C."/>
            <person name="Oliveira M.C."/>
        </authorList>
    </citation>
    <scope>NUCLEOTIDE SEQUENCE</scope>
</reference>
<dbReference type="EMBL" id="MH396012">
    <property type="protein sequence ID" value="AXI96761.1"/>
    <property type="molecule type" value="Genomic_DNA"/>
</dbReference>